<dbReference type="Proteomes" id="UP000036938">
    <property type="component" value="Unassembled WGS sequence"/>
</dbReference>
<evidence type="ECO:0000313" key="4">
    <source>
        <dbReference type="Proteomes" id="UP000036938"/>
    </source>
</evidence>
<feature type="region of interest" description="Disordered" evidence="1">
    <location>
        <begin position="83"/>
        <end position="109"/>
    </location>
</feature>
<dbReference type="EMBL" id="AQQZ01000007">
    <property type="protein sequence ID" value="KNG92814.1"/>
    <property type="molecule type" value="Genomic_DNA"/>
</dbReference>
<dbReference type="AlphaFoldDB" id="A0A0L1JM28"/>
<name>A0A0L1JM28_9RHOB</name>
<proteinExistence type="predicted"/>
<reference evidence="3 4" key="1">
    <citation type="journal article" date="2015" name="Int. J. Syst. Evol. Microbiol.">
        <title>Aestuariivita atlantica sp. nov., isolated from deep sea sediment of the Atlantic Ocean.</title>
        <authorList>
            <person name="Li G."/>
            <person name="Lai Q."/>
            <person name="Du Y."/>
            <person name="Liu X."/>
            <person name="Sun F."/>
            <person name="Shao Z."/>
        </authorList>
    </citation>
    <scope>NUCLEOTIDE SEQUENCE [LARGE SCALE GENOMIC DNA]</scope>
    <source>
        <strain evidence="3 4">22II-S11-z3</strain>
    </source>
</reference>
<comment type="caution">
    <text evidence="3">The sequence shown here is derived from an EMBL/GenBank/DDBJ whole genome shotgun (WGS) entry which is preliminary data.</text>
</comment>
<accession>A0A0L1JM28</accession>
<keyword evidence="4" id="KW-1185">Reference proteome</keyword>
<keyword evidence="2" id="KW-0472">Membrane</keyword>
<keyword evidence="2" id="KW-1133">Transmembrane helix</keyword>
<gene>
    <name evidence="3" type="ORF">ATO11_15205</name>
</gene>
<feature type="transmembrane region" description="Helical" evidence="2">
    <location>
        <begin position="21"/>
        <end position="41"/>
    </location>
</feature>
<organism evidence="3 4">
    <name type="scientific">Pseudaestuariivita atlantica</name>
    <dbReference type="NCBI Taxonomy" id="1317121"/>
    <lineage>
        <taxon>Bacteria</taxon>
        <taxon>Pseudomonadati</taxon>
        <taxon>Pseudomonadota</taxon>
        <taxon>Alphaproteobacteria</taxon>
        <taxon>Rhodobacterales</taxon>
        <taxon>Paracoccaceae</taxon>
        <taxon>Pseudaestuariivita</taxon>
    </lineage>
</organism>
<evidence type="ECO:0000256" key="1">
    <source>
        <dbReference type="SAM" id="MobiDB-lite"/>
    </source>
</evidence>
<protein>
    <submittedName>
        <fullName evidence="3">Uncharacterized protein</fullName>
    </submittedName>
</protein>
<feature type="transmembrane region" description="Helical" evidence="2">
    <location>
        <begin position="47"/>
        <end position="67"/>
    </location>
</feature>
<sequence>MKRFRKRMMPKVQKLTAVQSRMIHVGMVMTIGSVIAVQFVQSGAVEFALVALALIGIVLSIAPLLASDDSGWWAALRQKVRDADADDDLWECSQPTRTRGQGDDEERDD</sequence>
<keyword evidence="2" id="KW-0812">Transmembrane</keyword>
<evidence type="ECO:0000313" key="3">
    <source>
        <dbReference type="EMBL" id="KNG92814.1"/>
    </source>
</evidence>
<evidence type="ECO:0000256" key="2">
    <source>
        <dbReference type="SAM" id="Phobius"/>
    </source>
</evidence>